<evidence type="ECO:0000256" key="1">
    <source>
        <dbReference type="SAM" id="SignalP"/>
    </source>
</evidence>
<keyword evidence="4" id="KW-1185">Reference proteome</keyword>
<dbReference type="Gene3D" id="2.160.20.10">
    <property type="entry name" value="Single-stranded right-handed beta-helix, Pectin lyase-like"/>
    <property type="match status" value="1"/>
</dbReference>
<dbReference type="EC" id="5.1.3.-" evidence="3"/>
<dbReference type="Gene3D" id="1.25.40.10">
    <property type="entry name" value="Tetratricopeptide repeat domain"/>
    <property type="match status" value="2"/>
</dbReference>
<dbReference type="InterPro" id="IPR011990">
    <property type="entry name" value="TPR-like_helical_dom_sf"/>
</dbReference>
<feature type="signal peptide" evidence="1">
    <location>
        <begin position="1"/>
        <end position="30"/>
    </location>
</feature>
<dbReference type="InterPro" id="IPR012334">
    <property type="entry name" value="Pectin_lyas_fold"/>
</dbReference>
<evidence type="ECO:0000313" key="4">
    <source>
        <dbReference type="Proteomes" id="UP000532010"/>
    </source>
</evidence>
<dbReference type="RefSeq" id="WP_183447368.1">
    <property type="nucleotide sequence ID" value="NZ_JACHWB010000001.1"/>
</dbReference>
<dbReference type="EMBL" id="JACHWB010000001">
    <property type="protein sequence ID" value="MBB3017787.1"/>
    <property type="molecule type" value="Genomic_DNA"/>
</dbReference>
<evidence type="ECO:0000313" key="3">
    <source>
        <dbReference type="EMBL" id="MBB3017787.1"/>
    </source>
</evidence>
<dbReference type="AlphaFoldDB" id="A0A7W4VIK9"/>
<dbReference type="SUPFAM" id="SSF51126">
    <property type="entry name" value="Pectin lyase-like"/>
    <property type="match status" value="1"/>
</dbReference>
<reference evidence="3 4" key="1">
    <citation type="submission" date="2020-08" db="EMBL/GenBank/DDBJ databases">
        <title>The Agave Microbiome: Exploring the role of microbial communities in plant adaptations to desert environments.</title>
        <authorList>
            <person name="Partida-Martinez L.P."/>
        </authorList>
    </citation>
    <scope>NUCLEOTIDE SEQUENCE [LARGE SCALE GENOMIC DNA]</scope>
    <source>
        <strain evidence="3 4">AT3.9</strain>
    </source>
</reference>
<keyword evidence="3" id="KW-0413">Isomerase</keyword>
<gene>
    <name evidence="3" type="ORF">FHR70_000827</name>
</gene>
<dbReference type="SMART" id="SM00710">
    <property type="entry name" value="PbH1"/>
    <property type="match status" value="5"/>
</dbReference>
<organism evidence="3 4">
    <name type="scientific">Microvirga lupini</name>
    <dbReference type="NCBI Taxonomy" id="420324"/>
    <lineage>
        <taxon>Bacteria</taxon>
        <taxon>Pseudomonadati</taxon>
        <taxon>Pseudomonadota</taxon>
        <taxon>Alphaproteobacteria</taxon>
        <taxon>Hyphomicrobiales</taxon>
        <taxon>Methylobacteriaceae</taxon>
        <taxon>Microvirga</taxon>
    </lineage>
</organism>
<evidence type="ECO:0000259" key="2">
    <source>
        <dbReference type="Pfam" id="PF13229"/>
    </source>
</evidence>
<sequence length="1246" mass="133963">MIASSRSDGRSLLRIVSLFLSMALTSSVMAQSGNEISRLAEEARQAFLSAEQSGLSVKQKAGFYQVARARVKLLEKFAGQDSAGASELRDGARAELMRLADDGLSHDILSSFLLQTSLGDITGATSAADRVEVGVWLHQLAGEQRSPAYRSTAFVDLAYAYAKAGAQDRALRYASLALDTADRIPELGTRGGAYKAVARVAAGLGPLGGDLVDRAVTRLPQSRDRAHVRHDLARMQLKGSAWDKATDAKLAAEAKKRSENGDLSGSALMALSLLDSKARDDLLSSLIDAAIAQKEDRVALMAAQGILDSVSQDEAIGALVRSYVDRGVPLQAANMLNAMQDSSGKVSIQLTLAATLKQDGYDAMAEQLLSASTRLVDTYPETLQRSLLPYVVRVLTRSERLNEALGYSSRIGSDAEGSAALSELAKALADRGRVADAEALLPRLVQRDDRSHALSGIAQAKAKSGDVAAAVQLIPELAGTEDVGRVLASAASTRSQSGEFEQAMKLAERIQDTGYRLAALSEIGRQARQQNKTEMSDLVLNQAVRMTEGLEAGARDKVLLEIVRALALEVNRAQAAELARRITDDDIRARAERLVVAAEVKDLIRKRSRGEVPEALLLRGIKKIQGDENKAELAFELATLQEGGIHAADLIRSIQDERLRLTTFRRLAEMLAERLRNPAAEEPGIGISQDVQTVASISESPEETAQEIQTRRGLALIAGDAGKPMNAVGQIPRSFVTAADVRTDTPWPTGAVVGSTFANHNPYIARFFEDDEQGSARLEQAIRHQGLSSPRVIVVQSGVATLGMVARQLQGTEARDLIEYGSGAVTVRAPIFVAPGATLILSRLDSLTYRLSANAGAFIVNAGSVHIIDAEVVGYDEKAREPLWAGPDTSSKFRPFLLTWGDGRMNVASSTLMALGYDNAKSFGLSYSSGPERVAELRDQARPTGVVVDSVFHNLHVGFHSYEAERIQVIGNEFRDNVVYALDTHDRTRESVIALNTLYNTKQRHGITISREVNEGLVIGNISFDNAGSGIVIDRNSTNNVIDANSSFRNDQDGVTVFESSCNVLTNNFLASNRRDGLKVRNSVDVGAYSNRIEANANSGVSAYIANILTQKGGENRNADTVSYLPLASLSLRHNRFSANGVGINVQGVSSLALSSNRFVKQSRRLLGGDIRGLEGQILRLTSQSDVLVASTCRPAKPVSVCRLRDQGFFEGGRELQVFRSQGGSDCTDVSGSVQHRAFSSTSQGI</sequence>
<feature type="domain" description="Right handed beta helix" evidence="2">
    <location>
        <begin position="1014"/>
        <end position="1159"/>
    </location>
</feature>
<dbReference type="Pfam" id="PF13229">
    <property type="entry name" value="Beta_helix"/>
    <property type="match status" value="1"/>
</dbReference>
<feature type="chain" id="PRO_5030875992" evidence="1">
    <location>
        <begin position="31"/>
        <end position="1246"/>
    </location>
</feature>
<dbReference type="Proteomes" id="UP000532010">
    <property type="component" value="Unassembled WGS sequence"/>
</dbReference>
<name>A0A7W4VIK9_9HYPH</name>
<protein>
    <submittedName>
        <fullName evidence="3">Poly(Beta-D-mannuronate) C5 epimerase</fullName>
        <ecNumber evidence="3">5.1.3.-</ecNumber>
    </submittedName>
</protein>
<proteinExistence type="predicted"/>
<accession>A0A7W4VIK9</accession>
<keyword evidence="1" id="KW-0732">Signal</keyword>
<comment type="caution">
    <text evidence="3">The sequence shown here is derived from an EMBL/GenBank/DDBJ whole genome shotgun (WGS) entry which is preliminary data.</text>
</comment>
<dbReference type="InterPro" id="IPR039448">
    <property type="entry name" value="Beta_helix"/>
</dbReference>
<dbReference type="InterPro" id="IPR006626">
    <property type="entry name" value="PbH1"/>
</dbReference>
<dbReference type="InterPro" id="IPR011050">
    <property type="entry name" value="Pectin_lyase_fold/virulence"/>
</dbReference>
<dbReference type="GO" id="GO:0016853">
    <property type="term" value="F:isomerase activity"/>
    <property type="evidence" value="ECO:0007669"/>
    <property type="project" value="UniProtKB-KW"/>
</dbReference>